<dbReference type="Pfam" id="PF04263">
    <property type="entry name" value="TPK_catalytic"/>
    <property type="match status" value="1"/>
</dbReference>
<sequence length="217" mass="24578">MSKAVIISGGTLDEGFAEKILKENEGACIIGVDRGVNYLYRHQIMPQYIVGDFDSIDADIIEYYRNETNVPIREYNPIKDASDTEIAIRLSITLGSREIYILGATGGRIDHLWANIQTLAVACKTGVKAYILDERNKVWVTDRPCELKKSEAYGPYLSIFPLDGEVYDFNLTGTKWPLRHHILKPCDSLTVSNQFEDEKVKIDFPEGLLVIMQTRDE</sequence>
<dbReference type="Proteomes" id="UP001299546">
    <property type="component" value="Unassembled WGS sequence"/>
</dbReference>
<protein>
    <recommendedName>
        <fullName evidence="5">Thiamine diphosphokinase</fullName>
        <ecNumber evidence="5">2.7.6.2</ecNumber>
    </recommendedName>
</protein>
<keyword evidence="2" id="KW-0547">Nucleotide-binding</keyword>
<keyword evidence="3" id="KW-0418">Kinase</keyword>
<dbReference type="InterPro" id="IPR036371">
    <property type="entry name" value="TPK_B1-bd_sf"/>
</dbReference>
<dbReference type="NCBIfam" id="TIGR01378">
    <property type="entry name" value="thi_PPkinase"/>
    <property type="match status" value="1"/>
</dbReference>
<dbReference type="SUPFAM" id="SSF63862">
    <property type="entry name" value="Thiamin pyrophosphokinase, substrate-binding domain"/>
    <property type="match status" value="1"/>
</dbReference>
<evidence type="ECO:0000256" key="2">
    <source>
        <dbReference type="ARBA" id="ARBA00022741"/>
    </source>
</evidence>
<dbReference type="Gene3D" id="3.40.50.10240">
    <property type="entry name" value="Thiamin pyrophosphokinase, catalytic domain"/>
    <property type="match status" value="1"/>
</dbReference>
<name>A0ABS8DE42_9FIRM</name>
<dbReference type="PANTHER" id="PTHR41299:SF1">
    <property type="entry name" value="THIAMINE PYROPHOSPHOKINASE"/>
    <property type="match status" value="1"/>
</dbReference>
<comment type="caution">
    <text evidence="7">The sequence shown here is derived from an EMBL/GenBank/DDBJ whole genome shotgun (WGS) entry which is preliminary data.</text>
</comment>
<dbReference type="SUPFAM" id="SSF63999">
    <property type="entry name" value="Thiamin pyrophosphokinase, catalytic domain"/>
    <property type="match status" value="1"/>
</dbReference>
<dbReference type="EC" id="2.7.6.2" evidence="5"/>
<evidence type="ECO:0000256" key="5">
    <source>
        <dbReference type="NCBIfam" id="TIGR01378"/>
    </source>
</evidence>
<dbReference type="Pfam" id="PF04265">
    <property type="entry name" value="TPK_B1_binding"/>
    <property type="match status" value="1"/>
</dbReference>
<organism evidence="7 8">
    <name type="scientific">Bariatricus massiliensis</name>
    <dbReference type="NCBI Taxonomy" id="1745713"/>
    <lineage>
        <taxon>Bacteria</taxon>
        <taxon>Bacillati</taxon>
        <taxon>Bacillota</taxon>
        <taxon>Clostridia</taxon>
        <taxon>Lachnospirales</taxon>
        <taxon>Lachnospiraceae</taxon>
        <taxon>Bariatricus</taxon>
    </lineage>
</organism>
<keyword evidence="4" id="KW-0067">ATP-binding</keyword>
<evidence type="ECO:0000259" key="6">
    <source>
        <dbReference type="SMART" id="SM00983"/>
    </source>
</evidence>
<evidence type="ECO:0000256" key="4">
    <source>
        <dbReference type="ARBA" id="ARBA00022840"/>
    </source>
</evidence>
<feature type="domain" description="Thiamin pyrophosphokinase thiamin-binding" evidence="6">
    <location>
        <begin position="134"/>
        <end position="210"/>
    </location>
</feature>
<evidence type="ECO:0000313" key="8">
    <source>
        <dbReference type="Proteomes" id="UP001299546"/>
    </source>
</evidence>
<proteinExistence type="predicted"/>
<keyword evidence="1 7" id="KW-0808">Transferase</keyword>
<keyword evidence="8" id="KW-1185">Reference proteome</keyword>
<reference evidence="7 8" key="1">
    <citation type="submission" date="2021-10" db="EMBL/GenBank/DDBJ databases">
        <title>Collection of gut derived symbiotic bacterial strains cultured from healthy donors.</title>
        <authorList>
            <person name="Lin H."/>
            <person name="Littmann E."/>
            <person name="Kohout C."/>
            <person name="Pamer E.G."/>
        </authorList>
    </citation>
    <scope>NUCLEOTIDE SEQUENCE [LARGE SCALE GENOMIC DNA]</scope>
    <source>
        <strain evidence="7 8">DFI.1.165</strain>
    </source>
</reference>
<dbReference type="InterPro" id="IPR053149">
    <property type="entry name" value="TPK"/>
</dbReference>
<dbReference type="RefSeq" id="WP_066736532.1">
    <property type="nucleotide sequence ID" value="NZ_JAJCIQ010000002.1"/>
</dbReference>
<dbReference type="InterPro" id="IPR036759">
    <property type="entry name" value="TPK_catalytic_sf"/>
</dbReference>
<dbReference type="InterPro" id="IPR007371">
    <property type="entry name" value="TPK_catalytic"/>
</dbReference>
<evidence type="ECO:0000256" key="3">
    <source>
        <dbReference type="ARBA" id="ARBA00022777"/>
    </source>
</evidence>
<dbReference type="InterPro" id="IPR006282">
    <property type="entry name" value="Thi_PPkinase"/>
</dbReference>
<gene>
    <name evidence="7" type="ORF">LIZ65_05195</name>
</gene>
<dbReference type="PANTHER" id="PTHR41299">
    <property type="entry name" value="THIAMINE PYROPHOSPHOKINASE"/>
    <property type="match status" value="1"/>
</dbReference>
<evidence type="ECO:0000256" key="1">
    <source>
        <dbReference type="ARBA" id="ARBA00022679"/>
    </source>
</evidence>
<dbReference type="CDD" id="cd07995">
    <property type="entry name" value="TPK"/>
    <property type="match status" value="1"/>
</dbReference>
<accession>A0ABS8DE42</accession>
<evidence type="ECO:0000313" key="7">
    <source>
        <dbReference type="EMBL" id="MCB7386676.1"/>
    </source>
</evidence>
<dbReference type="GO" id="GO:0004788">
    <property type="term" value="F:thiamine diphosphokinase activity"/>
    <property type="evidence" value="ECO:0007669"/>
    <property type="project" value="UniProtKB-EC"/>
</dbReference>
<dbReference type="EMBL" id="JAJCIS010000002">
    <property type="protein sequence ID" value="MCB7386676.1"/>
    <property type="molecule type" value="Genomic_DNA"/>
</dbReference>
<dbReference type="InterPro" id="IPR007373">
    <property type="entry name" value="Thiamin_PyroPKinase_B1-bd"/>
</dbReference>
<dbReference type="SMART" id="SM00983">
    <property type="entry name" value="TPK_B1_binding"/>
    <property type="match status" value="1"/>
</dbReference>